<dbReference type="CDD" id="cd06171">
    <property type="entry name" value="Sigma70_r4"/>
    <property type="match status" value="1"/>
</dbReference>
<dbReference type="InterPro" id="IPR013324">
    <property type="entry name" value="RNA_pol_sigma_r3/r4-like"/>
</dbReference>
<keyword evidence="4" id="KW-0804">Transcription</keyword>
<evidence type="ECO:0000256" key="5">
    <source>
        <dbReference type="SAM" id="MobiDB-lite"/>
    </source>
</evidence>
<evidence type="ECO:0000256" key="2">
    <source>
        <dbReference type="ARBA" id="ARBA00023082"/>
    </source>
</evidence>
<organism evidence="7 8">
    <name type="scientific">Streptomyces hebeiensis</name>
    <dbReference type="NCBI Taxonomy" id="229486"/>
    <lineage>
        <taxon>Bacteria</taxon>
        <taxon>Bacillati</taxon>
        <taxon>Actinomycetota</taxon>
        <taxon>Actinomycetes</taxon>
        <taxon>Kitasatosporales</taxon>
        <taxon>Streptomycetaceae</taxon>
        <taxon>Streptomyces</taxon>
    </lineage>
</organism>
<evidence type="ECO:0000313" key="7">
    <source>
        <dbReference type="EMBL" id="GAA1193756.1"/>
    </source>
</evidence>
<dbReference type="PANTHER" id="PTHR30385:SF4">
    <property type="entry name" value="RNA POLYMERASE SIGMA-E FACTOR"/>
    <property type="match status" value="1"/>
</dbReference>
<sequence>MTTGTVHAAGAAVTERADDVLASGVTANTDAPADAGWPASPSPSDELPYIEDPGSVAPKDARELSKLFFDRLQVLEEGTHEYQYARNTLIEMNQSLVRFAASRFRNRGGGDMEDILQVGTIGLIKAIDRFDLSREVEFTSFAVPYIVGEIKRFFRDTTWAVHVPRRLQELRVELAKAKERLGTRLDREPTVRELSELLGISEEEVVEGLVATNGYTAGSLDMPAGEDDPHGGGRTFADVLGDADPAIEKVENLHALAPLLEQLDERERDIVRMRFGQEMTQSQIGARLGVSQMHVSRLLNRIITQLRAGMLVEE</sequence>
<dbReference type="Pfam" id="PF04542">
    <property type="entry name" value="Sigma70_r2"/>
    <property type="match status" value="1"/>
</dbReference>
<feature type="region of interest" description="Disordered" evidence="5">
    <location>
        <begin position="23"/>
        <end position="45"/>
    </location>
</feature>
<dbReference type="RefSeq" id="WP_344283122.1">
    <property type="nucleotide sequence ID" value="NZ_BAAAKV010000071.1"/>
</dbReference>
<protein>
    <submittedName>
        <fullName evidence="7">RNA polymerase sigma factor SigF</fullName>
    </submittedName>
</protein>
<dbReference type="InterPro" id="IPR007627">
    <property type="entry name" value="RNA_pol_sigma70_r2"/>
</dbReference>
<dbReference type="PRINTS" id="PR00046">
    <property type="entry name" value="SIGMA70FCT"/>
</dbReference>
<reference evidence="8" key="1">
    <citation type="journal article" date="2019" name="Int. J. Syst. Evol. Microbiol.">
        <title>The Global Catalogue of Microorganisms (GCM) 10K type strain sequencing project: providing services to taxonomists for standard genome sequencing and annotation.</title>
        <authorList>
            <consortium name="The Broad Institute Genomics Platform"/>
            <consortium name="The Broad Institute Genome Sequencing Center for Infectious Disease"/>
            <person name="Wu L."/>
            <person name="Ma J."/>
        </authorList>
    </citation>
    <scope>NUCLEOTIDE SEQUENCE [LARGE SCALE GENOMIC DNA]</scope>
    <source>
        <strain evidence="8">JCM 12696</strain>
    </source>
</reference>
<dbReference type="EMBL" id="BAAAKV010000071">
    <property type="protein sequence ID" value="GAA1193756.1"/>
    <property type="molecule type" value="Genomic_DNA"/>
</dbReference>
<evidence type="ECO:0000313" key="8">
    <source>
        <dbReference type="Proteomes" id="UP001501371"/>
    </source>
</evidence>
<gene>
    <name evidence="7" type="ORF">GCM10009654_58630</name>
</gene>
<dbReference type="InterPro" id="IPR000943">
    <property type="entry name" value="RNA_pol_sigma70"/>
</dbReference>
<dbReference type="NCBIfam" id="TIGR02937">
    <property type="entry name" value="sigma70-ECF"/>
    <property type="match status" value="1"/>
</dbReference>
<dbReference type="InterPro" id="IPR036388">
    <property type="entry name" value="WH-like_DNA-bd_sf"/>
</dbReference>
<dbReference type="SUPFAM" id="SSF88946">
    <property type="entry name" value="Sigma2 domain of RNA polymerase sigma factors"/>
    <property type="match status" value="1"/>
</dbReference>
<dbReference type="Pfam" id="PF04539">
    <property type="entry name" value="Sigma70_r3"/>
    <property type="match status" value="1"/>
</dbReference>
<dbReference type="InterPro" id="IPR014284">
    <property type="entry name" value="RNA_pol_sigma-70_dom"/>
</dbReference>
<evidence type="ECO:0000256" key="1">
    <source>
        <dbReference type="ARBA" id="ARBA00023015"/>
    </source>
</evidence>
<dbReference type="Pfam" id="PF04545">
    <property type="entry name" value="Sigma70_r4"/>
    <property type="match status" value="1"/>
</dbReference>
<accession>A0ABP4FSS0</accession>
<dbReference type="SUPFAM" id="SSF88659">
    <property type="entry name" value="Sigma3 and sigma4 domains of RNA polymerase sigma factors"/>
    <property type="match status" value="2"/>
</dbReference>
<dbReference type="InterPro" id="IPR013325">
    <property type="entry name" value="RNA_pol_sigma_r2"/>
</dbReference>
<keyword evidence="3" id="KW-0238">DNA-binding</keyword>
<dbReference type="InterPro" id="IPR014322">
    <property type="entry name" value="RNA_pol_sigma-B/F/G"/>
</dbReference>
<dbReference type="InterPro" id="IPR007624">
    <property type="entry name" value="RNA_pol_sigma70_r3"/>
</dbReference>
<evidence type="ECO:0000256" key="4">
    <source>
        <dbReference type="ARBA" id="ARBA00023163"/>
    </source>
</evidence>
<keyword evidence="1" id="KW-0805">Transcription regulation</keyword>
<dbReference type="InterPro" id="IPR007630">
    <property type="entry name" value="RNA_pol_sigma70_r4"/>
</dbReference>
<proteinExistence type="predicted"/>
<dbReference type="Gene3D" id="1.20.120.1810">
    <property type="match status" value="1"/>
</dbReference>
<evidence type="ECO:0000259" key="6">
    <source>
        <dbReference type="PROSITE" id="PS00715"/>
    </source>
</evidence>
<feature type="domain" description="RNA polymerase sigma-70" evidence="6">
    <location>
        <begin position="114"/>
        <end position="127"/>
    </location>
</feature>
<dbReference type="Proteomes" id="UP001501371">
    <property type="component" value="Unassembled WGS sequence"/>
</dbReference>
<evidence type="ECO:0000256" key="3">
    <source>
        <dbReference type="ARBA" id="ARBA00023125"/>
    </source>
</evidence>
<keyword evidence="2" id="KW-0731">Sigma factor</keyword>
<name>A0ABP4FSS0_9ACTN</name>
<comment type="caution">
    <text evidence="7">The sequence shown here is derived from an EMBL/GenBank/DDBJ whole genome shotgun (WGS) entry which is preliminary data.</text>
</comment>
<dbReference type="NCBIfam" id="TIGR02980">
    <property type="entry name" value="SigBFG"/>
    <property type="match status" value="1"/>
</dbReference>
<dbReference type="PANTHER" id="PTHR30385">
    <property type="entry name" value="SIGMA FACTOR F FLAGELLAR"/>
    <property type="match status" value="1"/>
</dbReference>
<keyword evidence="8" id="KW-1185">Reference proteome</keyword>
<dbReference type="Gene3D" id="1.10.10.10">
    <property type="entry name" value="Winged helix-like DNA-binding domain superfamily/Winged helix DNA-binding domain"/>
    <property type="match status" value="2"/>
</dbReference>
<dbReference type="PROSITE" id="PS00715">
    <property type="entry name" value="SIGMA70_1"/>
    <property type="match status" value="1"/>
</dbReference>